<comment type="caution">
    <text evidence="7">The sequence shown here is derived from an EMBL/GenBank/DDBJ whole genome shotgun (WGS) entry which is preliminary data.</text>
</comment>
<comment type="similarity">
    <text evidence="2">Belongs to the ADIPOR family.</text>
</comment>
<evidence type="ECO:0000256" key="4">
    <source>
        <dbReference type="ARBA" id="ARBA00022989"/>
    </source>
</evidence>
<evidence type="ECO:0000313" key="8">
    <source>
        <dbReference type="Proteomes" id="UP001519460"/>
    </source>
</evidence>
<gene>
    <name evidence="7" type="ORF">BaRGS_00035701</name>
</gene>
<name>A0ABD0JE19_9CAEN</name>
<protein>
    <submittedName>
        <fullName evidence="7">Uncharacterized protein</fullName>
    </submittedName>
</protein>
<keyword evidence="6" id="KW-0862">Zinc</keyword>
<comment type="subcellular location">
    <subcellularLocation>
        <location evidence="1">Membrane</location>
        <topology evidence="1">Multi-pass membrane protein</topology>
    </subcellularLocation>
</comment>
<feature type="non-terminal residue" evidence="7">
    <location>
        <position position="187"/>
    </location>
</feature>
<evidence type="ECO:0000313" key="7">
    <source>
        <dbReference type="EMBL" id="KAK7471654.1"/>
    </source>
</evidence>
<evidence type="ECO:0000256" key="1">
    <source>
        <dbReference type="ARBA" id="ARBA00004141"/>
    </source>
</evidence>
<keyword evidence="4" id="KW-1133">Transmembrane helix</keyword>
<evidence type="ECO:0000256" key="2">
    <source>
        <dbReference type="ARBA" id="ARBA00007018"/>
    </source>
</evidence>
<dbReference type="Proteomes" id="UP001519460">
    <property type="component" value="Unassembled WGS sequence"/>
</dbReference>
<dbReference type="AlphaFoldDB" id="A0ABD0JE19"/>
<evidence type="ECO:0000256" key="3">
    <source>
        <dbReference type="ARBA" id="ARBA00022692"/>
    </source>
</evidence>
<dbReference type="InterPro" id="IPR004254">
    <property type="entry name" value="AdipoR/HlyIII-related"/>
</dbReference>
<dbReference type="EMBL" id="JACVVK020000484">
    <property type="protein sequence ID" value="KAK7471654.1"/>
    <property type="molecule type" value="Genomic_DNA"/>
</dbReference>
<feature type="binding site" evidence="6">
    <location>
        <position position="88"/>
    </location>
    <ligand>
        <name>Zn(2+)</name>
        <dbReference type="ChEBI" id="CHEBI:29105"/>
    </ligand>
</feature>
<dbReference type="GO" id="GO:0016020">
    <property type="term" value="C:membrane"/>
    <property type="evidence" value="ECO:0007669"/>
    <property type="project" value="UniProtKB-SubCell"/>
</dbReference>
<evidence type="ECO:0000256" key="6">
    <source>
        <dbReference type="PIRSR" id="PIRSR604254-1"/>
    </source>
</evidence>
<dbReference type="Pfam" id="PF03006">
    <property type="entry name" value="HlyIII"/>
    <property type="match status" value="1"/>
</dbReference>
<keyword evidence="5" id="KW-0472">Membrane</keyword>
<sequence length="187" mass="21245">MGRRLLPALVPTTAKEGVPKVYHEPHVETGFRQLGQPWSYYLCSLFQVHNECMNSWTHLLAFVAVLHRAWTLSEEFDMVHDPYIAGAHCFSNKSELVHYTCFIVDYAGIGINGLGCGIVHYWYCMHEDMAGTVPHRFAAPVGVAMCALVCTGCSISKTFYSRPYPPARRQWQMVSCFLMYCWLISPV</sequence>
<organism evidence="7 8">
    <name type="scientific">Batillaria attramentaria</name>
    <dbReference type="NCBI Taxonomy" id="370345"/>
    <lineage>
        <taxon>Eukaryota</taxon>
        <taxon>Metazoa</taxon>
        <taxon>Spiralia</taxon>
        <taxon>Lophotrochozoa</taxon>
        <taxon>Mollusca</taxon>
        <taxon>Gastropoda</taxon>
        <taxon>Caenogastropoda</taxon>
        <taxon>Sorbeoconcha</taxon>
        <taxon>Cerithioidea</taxon>
        <taxon>Batillariidae</taxon>
        <taxon>Batillaria</taxon>
    </lineage>
</organism>
<proteinExistence type="inferred from homology"/>
<keyword evidence="8" id="KW-1185">Reference proteome</keyword>
<keyword evidence="6" id="KW-0479">Metal-binding</keyword>
<keyword evidence="3" id="KW-0812">Transmembrane</keyword>
<dbReference type="PANTHER" id="PTHR20855">
    <property type="entry name" value="ADIPOR/PROGESTIN RECEPTOR-RELATED"/>
    <property type="match status" value="1"/>
</dbReference>
<dbReference type="PANTHER" id="PTHR20855:SF92">
    <property type="entry name" value="PROGESTIN AND ADIPOQ RECEPTOR FAMILY MEMBER 3-LIKE"/>
    <property type="match status" value="1"/>
</dbReference>
<reference evidence="7 8" key="1">
    <citation type="journal article" date="2023" name="Sci. Data">
        <title>Genome assembly of the Korean intertidal mud-creeper Batillaria attramentaria.</title>
        <authorList>
            <person name="Patra A.K."/>
            <person name="Ho P.T."/>
            <person name="Jun S."/>
            <person name="Lee S.J."/>
            <person name="Kim Y."/>
            <person name="Won Y.J."/>
        </authorList>
    </citation>
    <scope>NUCLEOTIDE SEQUENCE [LARGE SCALE GENOMIC DNA]</scope>
    <source>
        <strain evidence="7">Wonlab-2016</strain>
    </source>
</reference>
<evidence type="ECO:0000256" key="5">
    <source>
        <dbReference type="ARBA" id="ARBA00023136"/>
    </source>
</evidence>
<accession>A0ABD0JE19</accession>